<dbReference type="EMBL" id="MU003499">
    <property type="protein sequence ID" value="KAF2473720.1"/>
    <property type="molecule type" value="Genomic_DNA"/>
</dbReference>
<organism evidence="1 2">
    <name type="scientific">Lindgomyces ingoldianus</name>
    <dbReference type="NCBI Taxonomy" id="673940"/>
    <lineage>
        <taxon>Eukaryota</taxon>
        <taxon>Fungi</taxon>
        <taxon>Dikarya</taxon>
        <taxon>Ascomycota</taxon>
        <taxon>Pezizomycotina</taxon>
        <taxon>Dothideomycetes</taxon>
        <taxon>Pleosporomycetidae</taxon>
        <taxon>Pleosporales</taxon>
        <taxon>Lindgomycetaceae</taxon>
        <taxon>Lindgomyces</taxon>
    </lineage>
</organism>
<reference evidence="1" key="1">
    <citation type="journal article" date="2020" name="Stud. Mycol.">
        <title>101 Dothideomycetes genomes: a test case for predicting lifestyles and emergence of pathogens.</title>
        <authorList>
            <person name="Haridas S."/>
            <person name="Albert R."/>
            <person name="Binder M."/>
            <person name="Bloem J."/>
            <person name="Labutti K."/>
            <person name="Salamov A."/>
            <person name="Andreopoulos B."/>
            <person name="Baker S."/>
            <person name="Barry K."/>
            <person name="Bills G."/>
            <person name="Bluhm B."/>
            <person name="Cannon C."/>
            <person name="Castanera R."/>
            <person name="Culley D."/>
            <person name="Daum C."/>
            <person name="Ezra D."/>
            <person name="Gonzalez J."/>
            <person name="Henrissat B."/>
            <person name="Kuo A."/>
            <person name="Liang C."/>
            <person name="Lipzen A."/>
            <person name="Lutzoni F."/>
            <person name="Magnuson J."/>
            <person name="Mondo S."/>
            <person name="Nolan M."/>
            <person name="Ohm R."/>
            <person name="Pangilinan J."/>
            <person name="Park H.-J."/>
            <person name="Ramirez L."/>
            <person name="Alfaro M."/>
            <person name="Sun H."/>
            <person name="Tritt A."/>
            <person name="Yoshinaga Y."/>
            <person name="Zwiers L.-H."/>
            <person name="Turgeon B."/>
            <person name="Goodwin S."/>
            <person name="Spatafora J."/>
            <person name="Crous P."/>
            <person name="Grigoriev I."/>
        </authorList>
    </citation>
    <scope>NUCLEOTIDE SEQUENCE</scope>
    <source>
        <strain evidence="1">ATCC 200398</strain>
    </source>
</reference>
<keyword evidence="2" id="KW-1185">Reference proteome</keyword>
<comment type="caution">
    <text evidence="1">The sequence shown here is derived from an EMBL/GenBank/DDBJ whole genome shotgun (WGS) entry which is preliminary data.</text>
</comment>
<gene>
    <name evidence="1" type="ORF">BDR25DRAFT_352222</name>
</gene>
<name>A0ACB6R5X9_9PLEO</name>
<evidence type="ECO:0000313" key="1">
    <source>
        <dbReference type="EMBL" id="KAF2473720.1"/>
    </source>
</evidence>
<accession>A0ACB6R5X9</accession>
<dbReference type="Proteomes" id="UP000799755">
    <property type="component" value="Unassembled WGS sequence"/>
</dbReference>
<evidence type="ECO:0000313" key="2">
    <source>
        <dbReference type="Proteomes" id="UP000799755"/>
    </source>
</evidence>
<sequence length="252" mass="28881">MEISCLHQYVQIEETLNYDEKNEEPTDTSKNTYVPKTCQIQTSGVICKTPLAHGIQRMIFSRLRRASPPKPFRATLIVFKLFVGPETGTCVNVVYFHAGARGADRQLKRAGKQEDFWTSDFEHPPVAKEGKDVLYSTNNSPWRPESSNHFDFYLPGLLIVTMMKGSEKTSQTYTFLVPWGSKSIWKGPDIHQGYFEMLSLQSEALKRFPPLRYFSYATRCFISRCGTGTTPSYQEHFSARFKSTAEFRITIN</sequence>
<proteinExistence type="predicted"/>
<protein>
    <submittedName>
        <fullName evidence="1">Uncharacterized protein</fullName>
    </submittedName>
</protein>